<name>A0A1Z5YVV2_9PROT</name>
<evidence type="ECO:0000313" key="1">
    <source>
        <dbReference type="EMBL" id="OUJ03033.1"/>
    </source>
</evidence>
<sequence>MRRDANILEHSLSLLVQQNTHSVTENSKALGNGLYSPEEKADIKKLSGIKQSRLETLDNQMSLGIKN</sequence>
<gene>
    <name evidence="1" type="ORF">HK14_03855</name>
</gene>
<dbReference type="AlphaFoldDB" id="A0A1Z5YVV2"/>
<evidence type="ECO:0000313" key="2">
    <source>
        <dbReference type="Proteomes" id="UP000196086"/>
    </source>
</evidence>
<proteinExistence type="predicted"/>
<dbReference type="Proteomes" id="UP000196086">
    <property type="component" value="Unassembled WGS sequence"/>
</dbReference>
<comment type="caution">
    <text evidence="1">The sequence shown here is derived from an EMBL/GenBank/DDBJ whole genome shotgun (WGS) entry which is preliminary data.</text>
</comment>
<accession>A0A1Z5YVV2</accession>
<dbReference type="EMBL" id="JOMQ01000018">
    <property type="protein sequence ID" value="OUJ03033.1"/>
    <property type="molecule type" value="Genomic_DNA"/>
</dbReference>
<organism evidence="1 2">
    <name type="scientific">Acetobacter cibinongensis</name>
    <dbReference type="NCBI Taxonomy" id="146475"/>
    <lineage>
        <taxon>Bacteria</taxon>
        <taxon>Pseudomonadati</taxon>
        <taxon>Pseudomonadota</taxon>
        <taxon>Alphaproteobacteria</taxon>
        <taxon>Acetobacterales</taxon>
        <taxon>Acetobacteraceae</taxon>
        <taxon>Acetobacter</taxon>
    </lineage>
</organism>
<reference evidence="1 2" key="1">
    <citation type="submission" date="2014-06" db="EMBL/GenBank/DDBJ databases">
        <authorList>
            <person name="Ju J."/>
            <person name="Zhang J."/>
        </authorList>
    </citation>
    <scope>NUCLEOTIDE SEQUENCE [LARGE SCALE GENOMIC DNA]</scope>
    <source>
        <strain evidence="1 2">DsW_47</strain>
    </source>
</reference>
<protein>
    <submittedName>
        <fullName evidence="1">Uncharacterized protein</fullName>
    </submittedName>
</protein>